<evidence type="ECO:0000313" key="4">
    <source>
        <dbReference type="Proteomes" id="UP000295601"/>
    </source>
</evidence>
<dbReference type="RefSeq" id="WP_133616817.1">
    <property type="nucleotide sequence ID" value="NZ_SNYA01000004.1"/>
</dbReference>
<evidence type="ECO:0000259" key="2">
    <source>
        <dbReference type="Pfam" id="PF21531"/>
    </source>
</evidence>
<dbReference type="AlphaFoldDB" id="A0A4R6RZV3"/>
<dbReference type="EMBL" id="SNYA01000004">
    <property type="protein sequence ID" value="TDP92700.1"/>
    <property type="molecule type" value="Genomic_DNA"/>
</dbReference>
<name>A0A4R6RZV3_9MICO</name>
<evidence type="ECO:0000313" key="3">
    <source>
        <dbReference type="EMBL" id="TDP92700.1"/>
    </source>
</evidence>
<dbReference type="InterPro" id="IPR048576">
    <property type="entry name" value="Rv2175c_wHTH"/>
</dbReference>
<sequence length="115" mass="12845">MAENIARNTTYYTIPELVELFDLTPGKVRRLIEDHHLAAVRVDGVLSVPTEFVQRNEPLVPLRGTLLVLLDAGFSDDEAVDWLLTENDELGERPVDSLISGRKSAVRRATQSLAF</sequence>
<gene>
    <name evidence="3" type="ORF">EDF62_1922</name>
</gene>
<accession>A0A4R6RZV3</accession>
<comment type="caution">
    <text evidence="3">The sequence shown here is derived from an EMBL/GenBank/DDBJ whole genome shotgun (WGS) entry which is preliminary data.</text>
</comment>
<dbReference type="Pfam" id="PF18367">
    <property type="entry name" value="Rv2175c_C"/>
    <property type="match status" value="1"/>
</dbReference>
<dbReference type="GO" id="GO:0003677">
    <property type="term" value="F:DNA binding"/>
    <property type="evidence" value="ECO:0007669"/>
    <property type="project" value="InterPro"/>
</dbReference>
<organism evidence="3 4">
    <name type="scientific">Leucobacter luti</name>
    <dbReference type="NCBI Taxonomy" id="340320"/>
    <lineage>
        <taxon>Bacteria</taxon>
        <taxon>Bacillati</taxon>
        <taxon>Actinomycetota</taxon>
        <taxon>Actinomycetes</taxon>
        <taxon>Micrococcales</taxon>
        <taxon>Microbacteriaceae</taxon>
        <taxon>Leucobacter</taxon>
    </lineage>
</organism>
<keyword evidence="4" id="KW-1185">Reference proteome</keyword>
<feature type="domain" description="Rv2175c C-terminal" evidence="1">
    <location>
        <begin position="62"/>
        <end position="114"/>
    </location>
</feature>
<feature type="domain" description="DNA-binding protein Rv2175c wHTH" evidence="2">
    <location>
        <begin position="9"/>
        <end position="52"/>
    </location>
</feature>
<evidence type="ECO:0000259" key="1">
    <source>
        <dbReference type="Pfam" id="PF18367"/>
    </source>
</evidence>
<proteinExistence type="predicted"/>
<reference evidence="3 4" key="1">
    <citation type="submission" date="2019-03" db="EMBL/GenBank/DDBJ databases">
        <title>Genomic analyses of the natural microbiome of Caenorhabditis elegans.</title>
        <authorList>
            <person name="Samuel B."/>
        </authorList>
    </citation>
    <scope>NUCLEOTIDE SEQUENCE [LARGE SCALE GENOMIC DNA]</scope>
    <source>
        <strain evidence="3 4">JUb18</strain>
    </source>
</reference>
<dbReference type="OrthoDB" id="3784042at2"/>
<dbReference type="InterPro" id="IPR041098">
    <property type="entry name" value="Rv2175c_C"/>
</dbReference>
<protein>
    <submittedName>
        <fullName evidence="3">Uncharacterized protein</fullName>
    </submittedName>
</protein>
<dbReference type="Pfam" id="PF21531">
    <property type="entry name" value="Rv2175c_wHTH"/>
    <property type="match status" value="1"/>
</dbReference>
<dbReference type="Proteomes" id="UP000295601">
    <property type="component" value="Unassembled WGS sequence"/>
</dbReference>